<dbReference type="AlphaFoldDB" id="A0A369JZH3"/>
<organism evidence="2 3">
    <name type="scientific">Hypsizygus marmoreus</name>
    <name type="common">White beech mushroom</name>
    <name type="synonym">Agaricus marmoreus</name>
    <dbReference type="NCBI Taxonomy" id="39966"/>
    <lineage>
        <taxon>Eukaryota</taxon>
        <taxon>Fungi</taxon>
        <taxon>Dikarya</taxon>
        <taxon>Basidiomycota</taxon>
        <taxon>Agaricomycotina</taxon>
        <taxon>Agaricomycetes</taxon>
        <taxon>Agaricomycetidae</taxon>
        <taxon>Agaricales</taxon>
        <taxon>Tricholomatineae</taxon>
        <taxon>Lyophyllaceae</taxon>
        <taxon>Hypsizygus</taxon>
    </lineage>
</organism>
<keyword evidence="1" id="KW-1133">Transmembrane helix</keyword>
<sequence>MTIDAYAPLYLLYAYVFKTNYRLHCAMLTVCFISLILLMRVVRLNSFRESILWTFREWRAGFPVPTDLHGWTELASDEDYARRLFEAFHAWQFLGPFFVSQGYIPYMSRPEHNPMDLFPAPSQSDSEDITEPAFPFARRGYTSDEDAHFDFTVCYMAPLITRAALTPTWHT</sequence>
<dbReference type="EMBL" id="LUEZ02000025">
    <property type="protein sequence ID" value="RDB26630.1"/>
    <property type="molecule type" value="Genomic_DNA"/>
</dbReference>
<keyword evidence="1" id="KW-0472">Membrane</keyword>
<keyword evidence="1" id="KW-0812">Transmembrane</keyword>
<proteinExistence type="predicted"/>
<dbReference type="Proteomes" id="UP000076154">
    <property type="component" value="Unassembled WGS sequence"/>
</dbReference>
<keyword evidence="3" id="KW-1185">Reference proteome</keyword>
<dbReference type="InParanoid" id="A0A369JZH3"/>
<comment type="caution">
    <text evidence="2">The sequence shown here is derived from an EMBL/GenBank/DDBJ whole genome shotgun (WGS) entry which is preliminary data.</text>
</comment>
<evidence type="ECO:0000313" key="3">
    <source>
        <dbReference type="Proteomes" id="UP000076154"/>
    </source>
</evidence>
<feature type="transmembrane region" description="Helical" evidence="1">
    <location>
        <begin position="21"/>
        <end position="42"/>
    </location>
</feature>
<accession>A0A369JZH3</accession>
<gene>
    <name evidence="2" type="ORF">Hypma_005524</name>
</gene>
<reference evidence="2" key="1">
    <citation type="submission" date="2018-04" db="EMBL/GenBank/DDBJ databases">
        <title>Whole genome sequencing of Hypsizygus marmoreus.</title>
        <authorList>
            <person name="Choi I.-G."/>
            <person name="Min B."/>
            <person name="Kim J.-G."/>
            <person name="Kim S."/>
            <person name="Oh Y.-L."/>
            <person name="Kong W.-S."/>
            <person name="Park H."/>
            <person name="Jeong J."/>
            <person name="Song E.-S."/>
        </authorList>
    </citation>
    <scope>NUCLEOTIDE SEQUENCE [LARGE SCALE GENOMIC DNA]</scope>
    <source>
        <strain evidence="2">51987-8</strain>
    </source>
</reference>
<name>A0A369JZH3_HYPMA</name>
<dbReference type="OrthoDB" id="3224178at2759"/>
<evidence type="ECO:0000313" key="2">
    <source>
        <dbReference type="EMBL" id="RDB26630.1"/>
    </source>
</evidence>
<evidence type="ECO:0000256" key="1">
    <source>
        <dbReference type="SAM" id="Phobius"/>
    </source>
</evidence>
<protein>
    <submittedName>
        <fullName evidence="2">Uncharacterized protein</fullName>
    </submittedName>
</protein>